<evidence type="ECO:0000256" key="2">
    <source>
        <dbReference type="ARBA" id="ARBA00009814"/>
    </source>
</evidence>
<keyword evidence="3 6" id="KW-0805">Transcription regulation</keyword>
<protein>
    <recommendedName>
        <fullName evidence="6">Mediator of RNA polymerase II transcription subunit 18</fullName>
    </recommendedName>
    <alternativeName>
        <fullName evidence="6">Mediator complex subunit 18</fullName>
    </alternativeName>
</protein>
<dbReference type="AlphaFoldDB" id="A0A7I8VJZ9"/>
<accession>A0A7I8VJZ9</accession>
<dbReference type="Proteomes" id="UP000549394">
    <property type="component" value="Unassembled WGS sequence"/>
</dbReference>
<comment type="caution">
    <text evidence="7">The sequence shown here is derived from an EMBL/GenBank/DDBJ whole genome shotgun (WGS) entry which is preliminary data.</text>
</comment>
<comment type="subunit">
    <text evidence="6">Component of the Mediator complex.</text>
</comment>
<comment type="subcellular location">
    <subcellularLocation>
        <location evidence="1 6">Nucleus</location>
    </subcellularLocation>
</comment>
<keyword evidence="8" id="KW-1185">Reference proteome</keyword>
<keyword evidence="5 6" id="KW-0539">Nucleus</keyword>
<gene>
    <name evidence="6" type="primary">MED18</name>
    <name evidence="7" type="ORF">DGYR_LOCUS4469</name>
</gene>
<name>A0A7I8VJZ9_9ANNE</name>
<proteinExistence type="inferred from homology"/>
<evidence type="ECO:0000313" key="7">
    <source>
        <dbReference type="EMBL" id="CAD5115766.1"/>
    </source>
</evidence>
<evidence type="ECO:0000256" key="3">
    <source>
        <dbReference type="ARBA" id="ARBA00023015"/>
    </source>
</evidence>
<evidence type="ECO:0000256" key="1">
    <source>
        <dbReference type="ARBA" id="ARBA00004123"/>
    </source>
</evidence>
<dbReference type="EMBL" id="CAJFCJ010000006">
    <property type="protein sequence ID" value="CAD5115766.1"/>
    <property type="molecule type" value="Genomic_DNA"/>
</dbReference>
<evidence type="ECO:0000313" key="8">
    <source>
        <dbReference type="Proteomes" id="UP000549394"/>
    </source>
</evidence>
<evidence type="ECO:0000256" key="4">
    <source>
        <dbReference type="ARBA" id="ARBA00023163"/>
    </source>
</evidence>
<comment type="similarity">
    <text evidence="2 6">Belongs to the Mediator complex subunit 18 family.</text>
</comment>
<keyword evidence="4 6" id="KW-0804">Transcription</keyword>
<dbReference type="GO" id="GO:0006357">
    <property type="term" value="P:regulation of transcription by RNA polymerase II"/>
    <property type="evidence" value="ECO:0007669"/>
    <property type="project" value="InterPro"/>
</dbReference>
<dbReference type="PANTHER" id="PTHR13321:SF2">
    <property type="entry name" value="MEDIATOR OF RNA POLYMERASE II TRANSCRIPTION SUBUNIT 18"/>
    <property type="match status" value="1"/>
</dbReference>
<evidence type="ECO:0000256" key="5">
    <source>
        <dbReference type="ARBA" id="ARBA00023242"/>
    </source>
</evidence>
<dbReference type="GO" id="GO:0006369">
    <property type="term" value="P:termination of RNA polymerase II transcription"/>
    <property type="evidence" value="ECO:0007669"/>
    <property type="project" value="TreeGrafter"/>
</dbReference>
<dbReference type="GO" id="GO:0016592">
    <property type="term" value="C:mediator complex"/>
    <property type="evidence" value="ECO:0007669"/>
    <property type="project" value="InterPro"/>
</dbReference>
<dbReference type="PANTHER" id="PTHR13321">
    <property type="entry name" value="MEDIATOR OF RNA POLYMERASE II TRANSCRIPTION, SUBUNIT 18"/>
    <property type="match status" value="1"/>
</dbReference>
<comment type="function">
    <text evidence="6">Component of the Mediator complex, a coactivator involved in the regulated transcription of nearly all RNA polymerase II-dependent genes. Mediator functions as a bridge to convey information from gene-specific regulatory proteins to the basal RNA polymerase II transcription machinery. Mediator is recruited to promoters by direct interactions with regulatory proteins and serves as a scaffold for the assembly of a functional preinitiation complex with RNA polymerase II and the general transcription factors.</text>
</comment>
<dbReference type="Gene3D" id="2.40.320.10">
    <property type="entry name" value="Hypothetical Protein Pfu-838710-001"/>
    <property type="match status" value="1"/>
</dbReference>
<dbReference type="GO" id="GO:0070847">
    <property type="term" value="C:core mediator complex"/>
    <property type="evidence" value="ECO:0007669"/>
    <property type="project" value="TreeGrafter"/>
</dbReference>
<dbReference type="InterPro" id="IPR019095">
    <property type="entry name" value="Mediator_Med18"/>
</dbReference>
<dbReference type="OrthoDB" id="10018982at2759"/>
<organism evidence="7 8">
    <name type="scientific">Dimorphilus gyrociliatus</name>
    <dbReference type="NCBI Taxonomy" id="2664684"/>
    <lineage>
        <taxon>Eukaryota</taxon>
        <taxon>Metazoa</taxon>
        <taxon>Spiralia</taxon>
        <taxon>Lophotrochozoa</taxon>
        <taxon>Annelida</taxon>
        <taxon>Polychaeta</taxon>
        <taxon>Polychaeta incertae sedis</taxon>
        <taxon>Dinophilidae</taxon>
        <taxon>Dimorphilus</taxon>
    </lineage>
</organism>
<sequence>MEQFISHKSNAEAMVKGVVPTQEYYLHGSILDSNRETLLYRLQGSCDGDQSKFLDHEQVFVLKGQALNAPDVNVSIRKSLLPVPSGAVRNPCQMRYTNDPDSDRSKPTMVRTCLDIAVNEDQILQYLKSLGFSFEYEFVSKGYVFRRGRTKISVSKIHRVLVKGQTEKIEPLTESNLIEFSCTAPAGTEHLQDEIKAYADQLKPHVNIDKQDVKRLVSTPGFQNNPNA</sequence>
<evidence type="ECO:0000256" key="6">
    <source>
        <dbReference type="RuleBase" id="RU364150"/>
    </source>
</evidence>
<reference evidence="7 8" key="1">
    <citation type="submission" date="2020-08" db="EMBL/GenBank/DDBJ databases">
        <authorList>
            <person name="Hejnol A."/>
        </authorList>
    </citation>
    <scope>NUCLEOTIDE SEQUENCE [LARGE SCALE GENOMIC DNA]</scope>
</reference>
<keyword evidence="6" id="KW-0010">Activator</keyword>
<dbReference type="GO" id="GO:0003712">
    <property type="term" value="F:transcription coregulator activity"/>
    <property type="evidence" value="ECO:0007669"/>
    <property type="project" value="InterPro"/>
</dbReference>
<dbReference type="Pfam" id="PF09637">
    <property type="entry name" value="Med18"/>
    <property type="match status" value="1"/>
</dbReference>